<proteinExistence type="predicted"/>
<keyword evidence="1" id="KW-0812">Transmembrane</keyword>
<accession>A0AA36ULL7</accession>
<dbReference type="EMBL" id="AFQE01000014">
    <property type="protein sequence ID" value="EGQ78361.1"/>
    <property type="molecule type" value="Genomic_DNA"/>
</dbReference>
<evidence type="ECO:0000313" key="4">
    <source>
        <dbReference type="Proteomes" id="UP000004982"/>
    </source>
</evidence>
<keyword evidence="1" id="KW-0472">Membrane</keyword>
<evidence type="ECO:0000313" key="3">
    <source>
        <dbReference type="EMBL" id="UNV84775.1"/>
    </source>
</evidence>
<name>A0AA36ULL7_9NEIS</name>
<dbReference type="Proteomes" id="UP000004982">
    <property type="component" value="Unassembled WGS sequence"/>
</dbReference>
<dbReference type="EMBL" id="CP094241">
    <property type="protein sequence ID" value="UNV84775.1"/>
    <property type="molecule type" value="Genomic_DNA"/>
</dbReference>
<dbReference type="AlphaFoldDB" id="A0AA36ULL7"/>
<keyword evidence="1" id="KW-1133">Transmembrane helix</keyword>
<reference evidence="2 4" key="1">
    <citation type="submission" date="2011-05" db="EMBL/GenBank/DDBJ databases">
        <authorList>
            <person name="Muzny D."/>
            <person name="Qin X."/>
            <person name="Deng J."/>
            <person name="Jiang H."/>
            <person name="Liu Y."/>
            <person name="Qu J."/>
            <person name="Song X.-Z."/>
            <person name="Zhang L."/>
            <person name="Thornton R."/>
            <person name="Coyle M."/>
            <person name="Francisco L."/>
            <person name="Jackson L."/>
            <person name="Javaid M."/>
            <person name="Korchina V."/>
            <person name="Kovar C."/>
            <person name="Mata R."/>
            <person name="Mathew T."/>
            <person name="Ngo R."/>
            <person name="Nguyen L."/>
            <person name="Nguyen N."/>
            <person name="Okwuonu G."/>
            <person name="Ongeri F."/>
            <person name="Pham C."/>
            <person name="Simmons D."/>
            <person name="Wilczek-Boney K."/>
            <person name="Hale W."/>
            <person name="Jakkamsetti A."/>
            <person name="Pham P."/>
            <person name="Ruth R."/>
            <person name="San Lucas F."/>
            <person name="Warren J."/>
            <person name="Zhang J."/>
            <person name="Zhao Z."/>
            <person name="Zhou C."/>
            <person name="Zhu D."/>
            <person name="Lee S."/>
            <person name="Bess C."/>
            <person name="Blankenburg K."/>
            <person name="Forbes L."/>
            <person name="Fu Q."/>
            <person name="Gubbala S."/>
            <person name="Hirani K."/>
            <person name="Jayaseelan J.C."/>
            <person name="Lara F."/>
            <person name="Munidasa M."/>
            <person name="Palculict T."/>
            <person name="Patil S."/>
            <person name="Pu L.-L."/>
            <person name="Saada N."/>
            <person name="Tang L."/>
            <person name="Weissenberger G."/>
            <person name="Zhu Y."/>
            <person name="Hemphill L."/>
            <person name="Shang Y."/>
            <person name="Youmans B."/>
            <person name="Ayvaz T."/>
            <person name="Ross M."/>
            <person name="Santibanez J."/>
            <person name="Aqrawi P."/>
            <person name="Gross S."/>
            <person name="Joshi V."/>
            <person name="Fowler G."/>
            <person name="Nazareth L."/>
            <person name="Reid J."/>
            <person name="Worley K."/>
            <person name="Petrosino J."/>
            <person name="Highlander S."/>
            <person name="Gibbs R."/>
        </authorList>
    </citation>
    <scope>NUCLEOTIDE SEQUENCE [LARGE SCALE GENOMIC DNA]</scope>
    <source>
        <strain evidence="2 4">ATCC 33926</strain>
    </source>
</reference>
<evidence type="ECO:0000256" key="1">
    <source>
        <dbReference type="SAM" id="Phobius"/>
    </source>
</evidence>
<keyword evidence="5" id="KW-1185">Reference proteome</keyword>
<dbReference type="RefSeq" id="WP_003776023.1">
    <property type="nucleotide sequence ID" value="NZ_CP094241.1"/>
</dbReference>
<evidence type="ECO:0000313" key="2">
    <source>
        <dbReference type="EMBL" id="EGQ78361.1"/>
    </source>
</evidence>
<feature type="transmembrane region" description="Helical" evidence="1">
    <location>
        <begin position="199"/>
        <end position="221"/>
    </location>
</feature>
<dbReference type="Proteomes" id="UP000829455">
    <property type="component" value="Chromosome"/>
</dbReference>
<sequence length="224" mass="25916">MKKQDKLYDVYVSYPPDVDRERINACLYDNLQEKEAEDLVQALAERPQAIIAENCTQDERENAQQYFNYLGLDVIVRQSMELELDLSGEEQEEAAPEIRQCPVCLTLIEDHEATECPVCHFHLASATEQIIQRKRIEWQERVAFEHKKQAEIAHKLQIEKEREEKLLRKQIRSELESKLRQELGEDPQLAALQSKKNTYILISVLGILAMFGLVAAGYLAAKFL</sequence>
<evidence type="ECO:0000313" key="5">
    <source>
        <dbReference type="Proteomes" id="UP000829455"/>
    </source>
</evidence>
<gene>
    <name evidence="2" type="ORF">HMPREF9418_0157</name>
    <name evidence="3" type="ORF">MON40_12345</name>
</gene>
<protein>
    <submittedName>
        <fullName evidence="2">Uncharacterized protein</fullName>
    </submittedName>
</protein>
<organism evidence="2 4">
    <name type="scientific">Neisseria macacae ATCC 33926</name>
    <dbReference type="NCBI Taxonomy" id="997348"/>
    <lineage>
        <taxon>Bacteria</taxon>
        <taxon>Pseudomonadati</taxon>
        <taxon>Pseudomonadota</taxon>
        <taxon>Betaproteobacteria</taxon>
        <taxon>Neisseriales</taxon>
        <taxon>Neisseriaceae</taxon>
        <taxon>Neisseria</taxon>
    </lineage>
</organism>
<reference evidence="3 5" key="2">
    <citation type="submission" date="2022-03" db="EMBL/GenBank/DDBJ databases">
        <title>Genome sequencing of Neisseria macacae.</title>
        <authorList>
            <person name="Baek M.-G."/>
        </authorList>
    </citation>
    <scope>NUCLEOTIDE SEQUENCE [LARGE SCALE GENOMIC DNA]</scope>
    <source>
        <strain evidence="3 5">ATCC 33926</strain>
    </source>
</reference>